<dbReference type="Proteomes" id="UP000887578">
    <property type="component" value="Unplaced"/>
</dbReference>
<evidence type="ECO:0000313" key="2">
    <source>
        <dbReference type="WBParaSite" id="PDA_v2.g3454.t1"/>
    </source>
</evidence>
<reference evidence="2" key="1">
    <citation type="submission" date="2022-11" db="UniProtKB">
        <authorList>
            <consortium name="WormBaseParasite"/>
        </authorList>
    </citation>
    <scope>IDENTIFICATION</scope>
</reference>
<keyword evidence="1" id="KW-1185">Reference proteome</keyword>
<name>A0A914QWK6_9BILA</name>
<protein>
    <submittedName>
        <fullName evidence="2">Uncharacterized protein</fullName>
    </submittedName>
</protein>
<dbReference type="AlphaFoldDB" id="A0A914QWK6"/>
<organism evidence="1 2">
    <name type="scientific">Panagrolaimus davidi</name>
    <dbReference type="NCBI Taxonomy" id="227884"/>
    <lineage>
        <taxon>Eukaryota</taxon>
        <taxon>Metazoa</taxon>
        <taxon>Ecdysozoa</taxon>
        <taxon>Nematoda</taxon>
        <taxon>Chromadorea</taxon>
        <taxon>Rhabditida</taxon>
        <taxon>Tylenchina</taxon>
        <taxon>Panagrolaimomorpha</taxon>
        <taxon>Panagrolaimoidea</taxon>
        <taxon>Panagrolaimidae</taxon>
        <taxon>Panagrolaimus</taxon>
    </lineage>
</organism>
<sequence length="80" mass="8698">MSSTGDFLAAMAAGISAQHSFSVSNQSKNLNETDKYTYSVNPPPSSVASTNNFSLKMLLYMRAQRTRELAKINTMKFAGA</sequence>
<evidence type="ECO:0000313" key="1">
    <source>
        <dbReference type="Proteomes" id="UP000887578"/>
    </source>
</evidence>
<dbReference type="WBParaSite" id="PDA_v2.g3454.t1">
    <property type="protein sequence ID" value="PDA_v2.g3454.t1"/>
    <property type="gene ID" value="PDA_v2.g3454"/>
</dbReference>
<proteinExistence type="predicted"/>
<accession>A0A914QWK6</accession>